<sequence>MRNDLQSRMIFLDTNTYEAKNFQFETHELARLKEFILSDHAYLLVTDVTVREVKKHLSAKALASISAIKEASKKAMILRNIPDLPWSGIFERVAVEDITARLLSQFDKYISGPNVEIATVSGADIATIFDAYFSEAPPFDGPGKKAEFPDAFVLDTLNRISKHRGHKIYIVSNDGDFKRYCSFHDNLISISTVSEMIDLIVRNSEELSEPAKFADGIYEILREDINARVLEAFREVEFSDDEMDDVEFEVTGIEIETCEILEKRVEDVSKDFVVYAVDVTLKMVMVYDITDYERSPWDPEDKAYMFLLTNRVMKRYVTTRQIHVSIEYDDGIKEKAVVAEIDIEAFLDLSEAKTEIVSYREMDLSDDFDDIS</sequence>
<accession>A0ABR6YDC7</accession>
<comment type="caution">
    <text evidence="2">The sequence shown here is derived from an EMBL/GenBank/DDBJ whole genome shotgun (WGS) entry which is preliminary data.</text>
</comment>
<keyword evidence="3" id="KW-1185">Reference proteome</keyword>
<feature type="domain" description="DUF4935" evidence="1">
    <location>
        <begin position="10"/>
        <end position="177"/>
    </location>
</feature>
<evidence type="ECO:0000259" key="1">
    <source>
        <dbReference type="Pfam" id="PF16289"/>
    </source>
</evidence>
<dbReference type="InterPro" id="IPR032557">
    <property type="entry name" value="DUF4935"/>
</dbReference>
<dbReference type="EMBL" id="JACOGA010000011">
    <property type="protein sequence ID" value="MBC3874542.1"/>
    <property type="molecule type" value="Genomic_DNA"/>
</dbReference>
<dbReference type="Proteomes" id="UP000624279">
    <property type="component" value="Unassembled WGS sequence"/>
</dbReference>
<protein>
    <submittedName>
        <fullName evidence="2">DUF4935 domain-containing protein</fullName>
    </submittedName>
</protein>
<evidence type="ECO:0000313" key="2">
    <source>
        <dbReference type="EMBL" id="MBC3874542.1"/>
    </source>
</evidence>
<proteinExistence type="predicted"/>
<reference evidence="2 3" key="1">
    <citation type="submission" date="2020-08" db="EMBL/GenBank/DDBJ databases">
        <title>Novel species isolated from subtropical streams in China.</title>
        <authorList>
            <person name="Lu H."/>
        </authorList>
    </citation>
    <scope>NUCLEOTIDE SEQUENCE [LARGE SCALE GENOMIC DNA]</scope>
    <source>
        <strain evidence="2 3">LX15W</strain>
    </source>
</reference>
<evidence type="ECO:0000313" key="3">
    <source>
        <dbReference type="Proteomes" id="UP000624279"/>
    </source>
</evidence>
<organism evidence="2 3">
    <name type="scientific">Undibacterium flavidum</name>
    <dbReference type="NCBI Taxonomy" id="2762297"/>
    <lineage>
        <taxon>Bacteria</taxon>
        <taxon>Pseudomonadati</taxon>
        <taxon>Pseudomonadota</taxon>
        <taxon>Betaproteobacteria</taxon>
        <taxon>Burkholderiales</taxon>
        <taxon>Oxalobacteraceae</taxon>
        <taxon>Undibacterium</taxon>
    </lineage>
</organism>
<gene>
    <name evidence="2" type="ORF">H8K55_13165</name>
</gene>
<dbReference type="Pfam" id="PF16289">
    <property type="entry name" value="PIN_12"/>
    <property type="match status" value="1"/>
</dbReference>
<dbReference type="RefSeq" id="WP_186942523.1">
    <property type="nucleotide sequence ID" value="NZ_JACOGA010000011.1"/>
</dbReference>
<name>A0ABR6YDC7_9BURK</name>